<evidence type="ECO:0000313" key="9">
    <source>
        <dbReference type="Proteomes" id="UP000663866"/>
    </source>
</evidence>
<dbReference type="EMBL" id="CAJOBF010006946">
    <property type="protein sequence ID" value="CAF4219751.1"/>
    <property type="molecule type" value="Genomic_DNA"/>
</dbReference>
<evidence type="ECO:0000256" key="4">
    <source>
        <dbReference type="SAM" id="Phobius"/>
    </source>
</evidence>
<feature type="transmembrane region" description="Helical" evidence="4">
    <location>
        <begin position="150"/>
        <end position="169"/>
    </location>
</feature>
<evidence type="ECO:0000256" key="1">
    <source>
        <dbReference type="ARBA" id="ARBA00022692"/>
    </source>
</evidence>
<reference evidence="6" key="1">
    <citation type="submission" date="2021-02" db="EMBL/GenBank/DDBJ databases">
        <authorList>
            <person name="Nowell W R."/>
        </authorList>
    </citation>
    <scope>NUCLEOTIDE SEQUENCE</scope>
</reference>
<name>A0A820CLZ3_9BILA</name>
<comment type="caution">
    <text evidence="6">The sequence shown here is derived from an EMBL/GenBank/DDBJ whole genome shotgun (WGS) entry which is preliminary data.</text>
</comment>
<keyword evidence="9" id="KW-1185">Reference proteome</keyword>
<feature type="transmembrane region" description="Helical" evidence="4">
    <location>
        <begin position="176"/>
        <end position="199"/>
    </location>
</feature>
<feature type="transmembrane region" description="Helical" evidence="4">
    <location>
        <begin position="22"/>
        <end position="42"/>
    </location>
</feature>
<dbReference type="AlphaFoldDB" id="A0A820CLZ3"/>
<evidence type="ECO:0000313" key="6">
    <source>
        <dbReference type="EMBL" id="CAF4219751.1"/>
    </source>
</evidence>
<dbReference type="Proteomes" id="UP000663842">
    <property type="component" value="Unassembled WGS sequence"/>
</dbReference>
<dbReference type="PANTHER" id="PTHR23121:SF9">
    <property type="entry name" value="SODIUM-DEPENDENT GLUCOSE TRANSPORTER 1"/>
    <property type="match status" value="1"/>
</dbReference>
<organism evidence="6 8">
    <name type="scientific">Rotaria magnacalcarata</name>
    <dbReference type="NCBI Taxonomy" id="392030"/>
    <lineage>
        <taxon>Eukaryota</taxon>
        <taxon>Metazoa</taxon>
        <taxon>Spiralia</taxon>
        <taxon>Gnathifera</taxon>
        <taxon>Rotifera</taxon>
        <taxon>Eurotatoria</taxon>
        <taxon>Bdelloidea</taxon>
        <taxon>Philodinida</taxon>
        <taxon>Philodinidae</taxon>
        <taxon>Rotaria</taxon>
    </lineage>
</organism>
<sequence>MGLIQRTILKLSEQTNSTLDQLGYVFVTRPFSFLGGTIYAGIIVDHFVLFSRTFLTLKILIVCLVILIIPFIQNVFSHFCTINVGFWASIAFGCLCGILLSTKLSSFQMTFIDLIGRIISLVLIFVFNKSSTILWIVSYTEEHINLVGKHMSILAIRGSMGGAVIPLLIGFSINSILIGTIGFILVTLAVIILASILFWCGC</sequence>
<keyword evidence="1 4" id="KW-0812">Transmembrane</keyword>
<evidence type="ECO:0000256" key="3">
    <source>
        <dbReference type="ARBA" id="ARBA00023136"/>
    </source>
</evidence>
<evidence type="ECO:0000313" key="8">
    <source>
        <dbReference type="Proteomes" id="UP000663842"/>
    </source>
</evidence>
<feature type="transmembrane region" description="Helical" evidence="4">
    <location>
        <begin position="84"/>
        <end position="102"/>
    </location>
</feature>
<gene>
    <name evidence="5" type="ORF">GIL414_LOCUS10391</name>
    <name evidence="7" type="ORF">OVN521_LOCUS34851</name>
    <name evidence="6" type="ORF">UXM345_LOCUS29032</name>
</gene>
<accession>A0A820CLZ3</accession>
<evidence type="ECO:0000256" key="2">
    <source>
        <dbReference type="ARBA" id="ARBA00022989"/>
    </source>
</evidence>
<dbReference type="PANTHER" id="PTHR23121">
    <property type="entry name" value="SODIUM-DEPENDENT GLUCOSE TRANSPORTER 1"/>
    <property type="match status" value="1"/>
</dbReference>
<keyword evidence="3 4" id="KW-0472">Membrane</keyword>
<feature type="transmembrane region" description="Helical" evidence="4">
    <location>
        <begin position="54"/>
        <end position="72"/>
    </location>
</feature>
<evidence type="ECO:0000313" key="7">
    <source>
        <dbReference type="EMBL" id="CAF4400728.1"/>
    </source>
</evidence>
<protein>
    <submittedName>
        <fullName evidence="6">Uncharacterized protein</fullName>
    </submittedName>
</protein>
<dbReference type="Proteomes" id="UP000681720">
    <property type="component" value="Unassembled WGS sequence"/>
</dbReference>
<feature type="transmembrane region" description="Helical" evidence="4">
    <location>
        <begin position="114"/>
        <end position="138"/>
    </location>
</feature>
<dbReference type="EMBL" id="CAJOBJ010003718">
    <property type="protein sequence ID" value="CAF3975602.1"/>
    <property type="molecule type" value="Genomic_DNA"/>
</dbReference>
<proteinExistence type="predicted"/>
<dbReference type="EMBL" id="CAJOBG010040638">
    <property type="protein sequence ID" value="CAF4400728.1"/>
    <property type="molecule type" value="Genomic_DNA"/>
</dbReference>
<evidence type="ECO:0000313" key="5">
    <source>
        <dbReference type="EMBL" id="CAF3975602.1"/>
    </source>
</evidence>
<dbReference type="Proteomes" id="UP000663866">
    <property type="component" value="Unassembled WGS sequence"/>
</dbReference>
<keyword evidence="2 4" id="KW-1133">Transmembrane helix</keyword>